<dbReference type="Proteomes" id="UP000018468">
    <property type="component" value="Linkage group LG10"/>
</dbReference>
<dbReference type="HOGENOM" id="CLU_3073960_0_0_1"/>
<evidence type="ECO:0000313" key="1">
    <source>
        <dbReference type="Ensembl" id="ENSLOCP00000015378.1"/>
    </source>
</evidence>
<dbReference type="EMBL" id="AHAT01000347">
    <property type="status" value="NOT_ANNOTATED_CDS"/>
    <property type="molecule type" value="Genomic_DNA"/>
</dbReference>
<accession>W5N419</accession>
<organism evidence="1 2">
    <name type="scientific">Lepisosteus oculatus</name>
    <name type="common">Spotted gar</name>
    <dbReference type="NCBI Taxonomy" id="7918"/>
    <lineage>
        <taxon>Eukaryota</taxon>
        <taxon>Metazoa</taxon>
        <taxon>Chordata</taxon>
        <taxon>Craniata</taxon>
        <taxon>Vertebrata</taxon>
        <taxon>Euteleostomi</taxon>
        <taxon>Actinopterygii</taxon>
        <taxon>Neopterygii</taxon>
        <taxon>Holostei</taxon>
        <taxon>Semionotiformes</taxon>
        <taxon>Lepisosteidae</taxon>
        <taxon>Lepisosteus</taxon>
    </lineage>
</organism>
<dbReference type="Bgee" id="ENSLOCG00000012493">
    <property type="expression patterns" value="Expressed in intestine and 2 other cell types or tissues"/>
</dbReference>
<reference evidence="2" key="1">
    <citation type="submission" date="2011-12" db="EMBL/GenBank/DDBJ databases">
        <title>The Draft Genome of Lepisosteus oculatus.</title>
        <authorList>
            <consortium name="The Broad Institute Genome Assembly &amp; Analysis Group"/>
            <consortium name="Computational R&amp;D Group"/>
            <consortium name="and Sequencing Platform"/>
            <person name="Di Palma F."/>
            <person name="Alfoldi J."/>
            <person name="Johnson J."/>
            <person name="Berlin A."/>
            <person name="Gnerre S."/>
            <person name="Jaffe D."/>
            <person name="MacCallum I."/>
            <person name="Young S."/>
            <person name="Walker B.J."/>
            <person name="Lander E.S."/>
            <person name="Lindblad-Toh K."/>
        </authorList>
    </citation>
    <scope>NUCLEOTIDE SEQUENCE [LARGE SCALE GENOMIC DNA]</scope>
</reference>
<reference evidence="1" key="2">
    <citation type="submission" date="2025-08" db="UniProtKB">
        <authorList>
            <consortium name="Ensembl"/>
        </authorList>
    </citation>
    <scope>IDENTIFICATION</scope>
</reference>
<dbReference type="InParanoid" id="W5N419"/>
<reference evidence="1" key="3">
    <citation type="submission" date="2025-09" db="UniProtKB">
        <authorList>
            <consortium name="Ensembl"/>
        </authorList>
    </citation>
    <scope>IDENTIFICATION</scope>
</reference>
<proteinExistence type="predicted"/>
<sequence length="53" mass="5853">SIPVSHSSAVSPAEDILRKEMGSYVFKSATMHFTLGAVHVFVHDHNICQLPFI</sequence>
<name>W5N419_LEPOC</name>
<protein>
    <submittedName>
        <fullName evidence="1">Uncharacterized protein</fullName>
    </submittedName>
</protein>
<dbReference type="AlphaFoldDB" id="W5N419"/>
<dbReference type="Ensembl" id="ENSLOCT00000015407.1">
    <property type="protein sequence ID" value="ENSLOCP00000015378.1"/>
    <property type="gene ID" value="ENSLOCG00000012493.1"/>
</dbReference>
<evidence type="ECO:0000313" key="2">
    <source>
        <dbReference type="Proteomes" id="UP000018468"/>
    </source>
</evidence>
<keyword evidence="2" id="KW-1185">Reference proteome</keyword>